<dbReference type="SUPFAM" id="SSF47473">
    <property type="entry name" value="EF-hand"/>
    <property type="match status" value="1"/>
</dbReference>
<dbReference type="OrthoDB" id="6053359at2"/>
<dbReference type="AlphaFoldDB" id="A0A2P7SDF1"/>
<dbReference type="GO" id="GO:0005509">
    <property type="term" value="F:calcium ion binding"/>
    <property type="evidence" value="ECO:0007669"/>
    <property type="project" value="InterPro"/>
</dbReference>
<accession>A0A2P7SDF1</accession>
<dbReference type="RefSeq" id="WP_106772265.1">
    <property type="nucleotide sequence ID" value="NZ_PXYK01000009.1"/>
</dbReference>
<dbReference type="PROSITE" id="PS50222">
    <property type="entry name" value="EF_HAND_2"/>
    <property type="match status" value="1"/>
</dbReference>
<feature type="signal peptide" evidence="1">
    <location>
        <begin position="1"/>
        <end position="21"/>
    </location>
</feature>
<dbReference type="InterPro" id="IPR018247">
    <property type="entry name" value="EF_Hand_1_Ca_BS"/>
</dbReference>
<evidence type="ECO:0000256" key="1">
    <source>
        <dbReference type="SAM" id="SignalP"/>
    </source>
</evidence>
<sequence length="117" mass="12329">MKKLALTAACVVFLGNGIATAQQAPAMHEGQLNQLDTDKSGGVSKAEYQTFMSAAFSKIDASGDGSISQDEVAKMLTPDQFSSMDANGDKRVSRSEFMGQVMKDFAGADRAGDGQLK</sequence>
<keyword evidence="1" id="KW-0732">Signal</keyword>
<organism evidence="3 4">
    <name type="scientific">Kumtagia ephedrae</name>
    <dbReference type="NCBI Taxonomy" id="2116701"/>
    <lineage>
        <taxon>Bacteria</taxon>
        <taxon>Pseudomonadati</taxon>
        <taxon>Pseudomonadota</taxon>
        <taxon>Alphaproteobacteria</taxon>
        <taxon>Hyphomicrobiales</taxon>
        <taxon>Phyllobacteriaceae</taxon>
        <taxon>Kumtagia</taxon>
    </lineage>
</organism>
<gene>
    <name evidence="3" type="ORF">C7I84_11165</name>
</gene>
<dbReference type="InterPro" id="IPR011992">
    <property type="entry name" value="EF-hand-dom_pair"/>
</dbReference>
<comment type="caution">
    <text evidence="3">The sequence shown here is derived from an EMBL/GenBank/DDBJ whole genome shotgun (WGS) entry which is preliminary data.</text>
</comment>
<reference evidence="3 4" key="1">
    <citation type="submission" date="2018-03" db="EMBL/GenBank/DDBJ databases">
        <title>The draft genome of Mesorhizobium sp. 6GN-30.</title>
        <authorList>
            <person name="Liu L."/>
            <person name="Li L."/>
            <person name="Wang T."/>
            <person name="Zhang X."/>
            <person name="Liang L."/>
        </authorList>
    </citation>
    <scope>NUCLEOTIDE SEQUENCE [LARGE SCALE GENOMIC DNA]</scope>
    <source>
        <strain evidence="3 4">6GN30</strain>
    </source>
</reference>
<dbReference type="Pfam" id="PF13202">
    <property type="entry name" value="EF-hand_5"/>
    <property type="match status" value="2"/>
</dbReference>
<protein>
    <recommendedName>
        <fullName evidence="2">EF-hand domain-containing protein</fullName>
    </recommendedName>
</protein>
<evidence type="ECO:0000313" key="4">
    <source>
        <dbReference type="Proteomes" id="UP000241229"/>
    </source>
</evidence>
<dbReference type="Gene3D" id="1.10.238.10">
    <property type="entry name" value="EF-hand"/>
    <property type="match status" value="1"/>
</dbReference>
<name>A0A2P7SDF1_9HYPH</name>
<feature type="chain" id="PRO_5015181619" description="EF-hand domain-containing protein" evidence="1">
    <location>
        <begin position="22"/>
        <end position="117"/>
    </location>
</feature>
<evidence type="ECO:0000313" key="3">
    <source>
        <dbReference type="EMBL" id="PSJ60529.1"/>
    </source>
</evidence>
<keyword evidence="4" id="KW-1185">Reference proteome</keyword>
<proteinExistence type="predicted"/>
<dbReference type="InterPro" id="IPR002048">
    <property type="entry name" value="EF_hand_dom"/>
</dbReference>
<feature type="domain" description="EF-hand" evidence="2">
    <location>
        <begin position="47"/>
        <end position="82"/>
    </location>
</feature>
<evidence type="ECO:0000259" key="2">
    <source>
        <dbReference type="PROSITE" id="PS50222"/>
    </source>
</evidence>
<dbReference type="Proteomes" id="UP000241229">
    <property type="component" value="Unassembled WGS sequence"/>
</dbReference>
<dbReference type="PROSITE" id="PS00018">
    <property type="entry name" value="EF_HAND_1"/>
    <property type="match status" value="1"/>
</dbReference>
<dbReference type="EMBL" id="PXYK01000009">
    <property type="protein sequence ID" value="PSJ60529.1"/>
    <property type="molecule type" value="Genomic_DNA"/>
</dbReference>